<sequence>MASVLTAKAVEAAKPDGSKRIEKPDAALPGLYLVIQPSGARSWALRFRRNGKSAKLTIGPVLDRRDDDPPESLPLGQAHTLTEARAAARQALQALAEGKDPAGDRKAKLAAAKADPDRDMIKKLGATFIDRYCKPRNRRWQEVERQFTAEINPKWGAKRAQDIKKRDVLDLLDGIVDRGSPVTANRVFATLRKFFGWLVERDVLETSPCIGVKKPTAEQSRDRILTDAEIKLFWKASSSFEYPFGPMWQLLLLTGQRREEVAGMTRKELSLDDDKPAWTIPAPRTKNGIPHSVPLPPAAVEIIKALPKIKGKDGYCFTTTGETHVTGYSRSKARLDAKMLEILRDGADDPNSIKLPGWTLHDLRRTLASGMARLGINLPVIEKVLNHTSGSFGGIVSVYQHHDFADEKRRALNAWGSFIASLVADKAQDNNVVSMARVVQ</sequence>
<comment type="caution">
    <text evidence="9">The sequence shown here is derived from an EMBL/GenBank/DDBJ whole genome shotgun (WGS) entry which is preliminary data.</text>
</comment>
<comment type="similarity">
    <text evidence="1">Belongs to the 'phage' integrase family.</text>
</comment>
<dbReference type="PROSITE" id="PS51898">
    <property type="entry name" value="TYR_RECOMBINASE"/>
    <property type="match status" value="1"/>
</dbReference>
<dbReference type="PROSITE" id="PS51900">
    <property type="entry name" value="CB"/>
    <property type="match status" value="1"/>
</dbReference>
<feature type="compositionally biased region" description="Basic and acidic residues" evidence="6">
    <location>
        <begin position="11"/>
        <end position="22"/>
    </location>
</feature>
<evidence type="ECO:0000313" key="10">
    <source>
        <dbReference type="Proteomes" id="UP000556329"/>
    </source>
</evidence>
<feature type="domain" description="Tyr recombinase" evidence="7">
    <location>
        <begin position="220"/>
        <end position="413"/>
    </location>
</feature>
<dbReference type="Pfam" id="PF22022">
    <property type="entry name" value="Phage_int_M"/>
    <property type="match status" value="1"/>
</dbReference>
<evidence type="ECO:0000256" key="4">
    <source>
        <dbReference type="ARBA" id="ARBA00023172"/>
    </source>
</evidence>
<dbReference type="InterPro" id="IPR050808">
    <property type="entry name" value="Phage_Integrase"/>
</dbReference>
<dbReference type="Pfam" id="PF13356">
    <property type="entry name" value="Arm-DNA-bind_3"/>
    <property type="match status" value="1"/>
</dbReference>
<accession>A0A841P260</accession>
<feature type="domain" description="Core-binding (CB)" evidence="8">
    <location>
        <begin position="119"/>
        <end position="199"/>
    </location>
</feature>
<dbReference type="InterPro" id="IPR038488">
    <property type="entry name" value="Integrase_DNA-bd_sf"/>
</dbReference>
<dbReference type="GO" id="GO:0006310">
    <property type="term" value="P:DNA recombination"/>
    <property type="evidence" value="ECO:0007669"/>
    <property type="project" value="UniProtKB-KW"/>
</dbReference>
<evidence type="ECO:0000256" key="3">
    <source>
        <dbReference type="ARBA" id="ARBA00023125"/>
    </source>
</evidence>
<dbReference type="SUPFAM" id="SSF56349">
    <property type="entry name" value="DNA breaking-rejoining enzymes"/>
    <property type="match status" value="1"/>
</dbReference>
<evidence type="ECO:0000313" key="9">
    <source>
        <dbReference type="EMBL" id="MBB6407641.1"/>
    </source>
</evidence>
<gene>
    <name evidence="9" type="ORF">HNQ71_000285</name>
</gene>
<dbReference type="Pfam" id="PF00589">
    <property type="entry name" value="Phage_integrase"/>
    <property type="match status" value="1"/>
</dbReference>
<organism evidence="9 10">
    <name type="scientific">Mesorhizobium sangaii</name>
    <dbReference type="NCBI Taxonomy" id="505389"/>
    <lineage>
        <taxon>Bacteria</taxon>
        <taxon>Pseudomonadati</taxon>
        <taxon>Pseudomonadota</taxon>
        <taxon>Alphaproteobacteria</taxon>
        <taxon>Hyphomicrobiales</taxon>
        <taxon>Phyllobacteriaceae</taxon>
        <taxon>Mesorhizobium</taxon>
    </lineage>
</organism>
<dbReference type="InterPro" id="IPR010998">
    <property type="entry name" value="Integrase_recombinase_N"/>
</dbReference>
<feature type="region of interest" description="Disordered" evidence="6">
    <location>
        <begin position="1"/>
        <end position="22"/>
    </location>
</feature>
<evidence type="ECO:0000259" key="7">
    <source>
        <dbReference type="PROSITE" id="PS51898"/>
    </source>
</evidence>
<dbReference type="InterPro" id="IPR053876">
    <property type="entry name" value="Phage_int_M"/>
</dbReference>
<dbReference type="GO" id="GO:0015074">
    <property type="term" value="P:DNA integration"/>
    <property type="evidence" value="ECO:0007669"/>
    <property type="project" value="UniProtKB-KW"/>
</dbReference>
<evidence type="ECO:0000256" key="2">
    <source>
        <dbReference type="ARBA" id="ARBA00022908"/>
    </source>
</evidence>
<dbReference type="Gene3D" id="1.10.443.10">
    <property type="entry name" value="Intergrase catalytic core"/>
    <property type="match status" value="1"/>
</dbReference>
<protein>
    <submittedName>
        <fullName evidence="9">Integrase</fullName>
    </submittedName>
</protein>
<dbReference type="AlphaFoldDB" id="A0A841P260"/>
<dbReference type="InterPro" id="IPR013762">
    <property type="entry name" value="Integrase-like_cat_sf"/>
</dbReference>
<keyword evidence="10" id="KW-1185">Reference proteome</keyword>
<keyword evidence="2" id="KW-0229">DNA integration</keyword>
<dbReference type="PANTHER" id="PTHR30629:SF2">
    <property type="entry name" value="PROPHAGE INTEGRASE INTS-RELATED"/>
    <property type="match status" value="1"/>
</dbReference>
<evidence type="ECO:0000259" key="8">
    <source>
        <dbReference type="PROSITE" id="PS51900"/>
    </source>
</evidence>
<evidence type="ECO:0000256" key="1">
    <source>
        <dbReference type="ARBA" id="ARBA00008857"/>
    </source>
</evidence>
<dbReference type="RefSeq" id="WP_184870838.1">
    <property type="nucleotide sequence ID" value="NZ_JACHEF010000001.1"/>
</dbReference>
<evidence type="ECO:0000256" key="5">
    <source>
        <dbReference type="PROSITE-ProRule" id="PRU01248"/>
    </source>
</evidence>
<dbReference type="InterPro" id="IPR011010">
    <property type="entry name" value="DNA_brk_join_enz"/>
</dbReference>
<dbReference type="Gene3D" id="1.10.150.130">
    <property type="match status" value="1"/>
</dbReference>
<evidence type="ECO:0000256" key="6">
    <source>
        <dbReference type="SAM" id="MobiDB-lite"/>
    </source>
</evidence>
<dbReference type="InterPro" id="IPR044068">
    <property type="entry name" value="CB"/>
</dbReference>
<reference evidence="9 10" key="1">
    <citation type="submission" date="2020-08" db="EMBL/GenBank/DDBJ databases">
        <title>Genomic Encyclopedia of Type Strains, Phase IV (KMG-IV): sequencing the most valuable type-strain genomes for metagenomic binning, comparative biology and taxonomic classification.</title>
        <authorList>
            <person name="Goeker M."/>
        </authorList>
    </citation>
    <scope>NUCLEOTIDE SEQUENCE [LARGE SCALE GENOMIC DNA]</scope>
    <source>
        <strain evidence="9 10">DSM 100039</strain>
    </source>
</reference>
<dbReference type="PANTHER" id="PTHR30629">
    <property type="entry name" value="PROPHAGE INTEGRASE"/>
    <property type="match status" value="1"/>
</dbReference>
<dbReference type="CDD" id="cd00801">
    <property type="entry name" value="INT_P4_C"/>
    <property type="match status" value="1"/>
</dbReference>
<dbReference type="EMBL" id="JACHEF010000001">
    <property type="protein sequence ID" value="MBB6407641.1"/>
    <property type="molecule type" value="Genomic_DNA"/>
</dbReference>
<dbReference type="GO" id="GO:0003677">
    <property type="term" value="F:DNA binding"/>
    <property type="evidence" value="ECO:0007669"/>
    <property type="project" value="UniProtKB-UniRule"/>
</dbReference>
<dbReference type="Proteomes" id="UP000556329">
    <property type="component" value="Unassembled WGS sequence"/>
</dbReference>
<dbReference type="InterPro" id="IPR002104">
    <property type="entry name" value="Integrase_catalytic"/>
</dbReference>
<dbReference type="InterPro" id="IPR025166">
    <property type="entry name" value="Integrase_DNA_bind_dom"/>
</dbReference>
<name>A0A841P260_9HYPH</name>
<keyword evidence="4" id="KW-0233">DNA recombination</keyword>
<dbReference type="Gene3D" id="3.30.160.390">
    <property type="entry name" value="Integrase, DNA-binding domain"/>
    <property type="match status" value="1"/>
</dbReference>
<proteinExistence type="inferred from homology"/>
<keyword evidence="3 5" id="KW-0238">DNA-binding</keyword>